<keyword evidence="6" id="KW-1185">Reference proteome</keyword>
<organism evidence="5 6">
    <name type="scientific">Halocatena marina</name>
    <dbReference type="NCBI Taxonomy" id="2934937"/>
    <lineage>
        <taxon>Archaea</taxon>
        <taxon>Methanobacteriati</taxon>
        <taxon>Methanobacteriota</taxon>
        <taxon>Stenosarchaea group</taxon>
        <taxon>Halobacteria</taxon>
        <taxon>Halobacteriales</taxon>
        <taxon>Natronomonadaceae</taxon>
        <taxon>Halocatena</taxon>
    </lineage>
</organism>
<feature type="transmembrane region" description="Helical" evidence="3">
    <location>
        <begin position="258"/>
        <end position="284"/>
    </location>
</feature>
<feature type="region of interest" description="Disordered" evidence="2">
    <location>
        <begin position="29"/>
        <end position="64"/>
    </location>
</feature>
<keyword evidence="1" id="KW-0175">Coiled coil</keyword>
<evidence type="ECO:0000256" key="1">
    <source>
        <dbReference type="SAM" id="Coils"/>
    </source>
</evidence>
<keyword evidence="3" id="KW-1133">Transmembrane helix</keyword>
<dbReference type="RefSeq" id="WP_390205418.1">
    <property type="nucleotide sequence ID" value="NZ_JBHTAX010000001.1"/>
</dbReference>
<evidence type="ECO:0000313" key="5">
    <source>
        <dbReference type="EMBL" id="MFC7190076.1"/>
    </source>
</evidence>
<dbReference type="InterPro" id="IPR025645">
    <property type="entry name" value="DUF4349"/>
</dbReference>
<sequence length="320" mass="34971">MTTTKRTVTVLALVFLILLSGCSASDLGGTKSISSNTGGDSGSKPSATGGDAAQETSDVQPNAQTQQALIRTGFVRSQVMDFDAARTNLTQAVQSYGGFVSDSSEGVSGSEDRRWTSGRVVYRVPAENFSTFFERVKQEGEVRRAETNTTDVTDRVVDLEARLKNLRAQRDRLRKLYDQANDTESVLAVGERLSTVQGQIERLKAQRRALENQITYATVTVELNEPSPTREKPKQWYETGVLAAFVSSVNGVIVAVRALFVGGAYAIPYLIVFGLPLLGIITVLRRRRGSGIGDQTEKVHPDSICCVSSYDLREKLQPIR</sequence>
<comment type="caution">
    <text evidence="5">The sequence shown here is derived from an EMBL/GenBank/DDBJ whole genome shotgun (WGS) entry which is preliminary data.</text>
</comment>
<feature type="coiled-coil region" evidence="1">
    <location>
        <begin position="149"/>
        <end position="220"/>
    </location>
</feature>
<keyword evidence="3" id="KW-0472">Membrane</keyword>
<feature type="compositionally biased region" description="Polar residues" evidence="2">
    <location>
        <begin position="54"/>
        <end position="64"/>
    </location>
</feature>
<evidence type="ECO:0000256" key="2">
    <source>
        <dbReference type="SAM" id="MobiDB-lite"/>
    </source>
</evidence>
<evidence type="ECO:0000259" key="4">
    <source>
        <dbReference type="Pfam" id="PF14257"/>
    </source>
</evidence>
<dbReference type="PROSITE" id="PS51257">
    <property type="entry name" value="PROKAR_LIPOPROTEIN"/>
    <property type="match status" value="1"/>
</dbReference>
<gene>
    <name evidence="5" type="ORF">ACFQL7_09555</name>
</gene>
<feature type="domain" description="DUF4349" evidence="4">
    <location>
        <begin position="67"/>
        <end position="279"/>
    </location>
</feature>
<keyword evidence="3" id="KW-0812">Transmembrane</keyword>
<dbReference type="EMBL" id="JBHTAX010000001">
    <property type="protein sequence ID" value="MFC7190076.1"/>
    <property type="molecule type" value="Genomic_DNA"/>
</dbReference>
<dbReference type="AlphaFoldDB" id="A0ABD5YPN8"/>
<evidence type="ECO:0000256" key="3">
    <source>
        <dbReference type="SAM" id="Phobius"/>
    </source>
</evidence>
<name>A0ABD5YPN8_9EURY</name>
<dbReference type="Pfam" id="PF14257">
    <property type="entry name" value="DUF4349"/>
    <property type="match status" value="1"/>
</dbReference>
<proteinExistence type="predicted"/>
<feature type="compositionally biased region" description="Polar residues" evidence="2">
    <location>
        <begin position="31"/>
        <end position="46"/>
    </location>
</feature>
<accession>A0ABD5YPN8</accession>
<reference evidence="5 6" key="1">
    <citation type="journal article" date="2019" name="Int. J. Syst. Evol. Microbiol.">
        <title>The Global Catalogue of Microorganisms (GCM) 10K type strain sequencing project: providing services to taxonomists for standard genome sequencing and annotation.</title>
        <authorList>
            <consortium name="The Broad Institute Genomics Platform"/>
            <consortium name="The Broad Institute Genome Sequencing Center for Infectious Disease"/>
            <person name="Wu L."/>
            <person name="Ma J."/>
        </authorList>
    </citation>
    <scope>NUCLEOTIDE SEQUENCE [LARGE SCALE GENOMIC DNA]</scope>
    <source>
        <strain evidence="5 6">RDMS1</strain>
    </source>
</reference>
<protein>
    <submittedName>
        <fullName evidence="5">DUF4349 domain-containing protein</fullName>
    </submittedName>
</protein>
<evidence type="ECO:0000313" key="6">
    <source>
        <dbReference type="Proteomes" id="UP001596417"/>
    </source>
</evidence>
<dbReference type="Proteomes" id="UP001596417">
    <property type="component" value="Unassembled WGS sequence"/>
</dbReference>